<evidence type="ECO:0000313" key="1">
    <source>
        <dbReference type="EMBL" id="MPC37646.1"/>
    </source>
</evidence>
<dbReference type="Proteomes" id="UP000324222">
    <property type="component" value="Unassembled WGS sequence"/>
</dbReference>
<keyword evidence="2" id="KW-1185">Reference proteome</keyword>
<gene>
    <name evidence="1" type="ORF">E2C01_031133</name>
</gene>
<name>A0A5B7EWU5_PORTR</name>
<organism evidence="1 2">
    <name type="scientific">Portunus trituberculatus</name>
    <name type="common">Swimming crab</name>
    <name type="synonym">Neptunus trituberculatus</name>
    <dbReference type="NCBI Taxonomy" id="210409"/>
    <lineage>
        <taxon>Eukaryota</taxon>
        <taxon>Metazoa</taxon>
        <taxon>Ecdysozoa</taxon>
        <taxon>Arthropoda</taxon>
        <taxon>Crustacea</taxon>
        <taxon>Multicrustacea</taxon>
        <taxon>Malacostraca</taxon>
        <taxon>Eumalacostraca</taxon>
        <taxon>Eucarida</taxon>
        <taxon>Decapoda</taxon>
        <taxon>Pleocyemata</taxon>
        <taxon>Brachyura</taxon>
        <taxon>Eubrachyura</taxon>
        <taxon>Portunoidea</taxon>
        <taxon>Portunidae</taxon>
        <taxon>Portuninae</taxon>
        <taxon>Portunus</taxon>
    </lineage>
</organism>
<sequence>MKQKPHVNSRDSNRFAVAFQGVVHRRCWQRTGIVASNHKGFSSRYLSHAGEIRCIEGAVVVDDNSRTIILAACSPDKGNALCPDCDLTVVQYILSQFIPSQELFRNPCTLAPRTIK</sequence>
<proteinExistence type="predicted"/>
<protein>
    <submittedName>
        <fullName evidence="1">Uncharacterized protein</fullName>
    </submittedName>
</protein>
<dbReference type="EMBL" id="VSRR010003841">
    <property type="protein sequence ID" value="MPC37646.1"/>
    <property type="molecule type" value="Genomic_DNA"/>
</dbReference>
<reference evidence="1 2" key="1">
    <citation type="submission" date="2019-05" db="EMBL/GenBank/DDBJ databases">
        <title>Another draft genome of Portunus trituberculatus and its Hox gene families provides insights of decapod evolution.</title>
        <authorList>
            <person name="Jeong J.-H."/>
            <person name="Song I."/>
            <person name="Kim S."/>
            <person name="Choi T."/>
            <person name="Kim D."/>
            <person name="Ryu S."/>
            <person name="Kim W."/>
        </authorList>
    </citation>
    <scope>NUCLEOTIDE SEQUENCE [LARGE SCALE GENOMIC DNA]</scope>
    <source>
        <tissue evidence="1">Muscle</tissue>
    </source>
</reference>
<accession>A0A5B7EWU5</accession>
<evidence type="ECO:0000313" key="2">
    <source>
        <dbReference type="Proteomes" id="UP000324222"/>
    </source>
</evidence>
<dbReference type="AlphaFoldDB" id="A0A5B7EWU5"/>
<comment type="caution">
    <text evidence="1">The sequence shown here is derived from an EMBL/GenBank/DDBJ whole genome shotgun (WGS) entry which is preliminary data.</text>
</comment>